<feature type="compositionally biased region" description="Basic and acidic residues" evidence="9">
    <location>
        <begin position="231"/>
        <end position="241"/>
    </location>
</feature>
<evidence type="ECO:0000256" key="4">
    <source>
        <dbReference type="ARBA" id="ARBA00022801"/>
    </source>
</evidence>
<evidence type="ECO:0000313" key="10">
    <source>
        <dbReference type="EMBL" id="NGX97948.1"/>
    </source>
</evidence>
<dbReference type="GO" id="GO:0006508">
    <property type="term" value="P:proteolysis"/>
    <property type="evidence" value="ECO:0007669"/>
    <property type="project" value="UniProtKB-KW"/>
</dbReference>
<keyword evidence="3" id="KW-0227">DNA damage</keyword>
<protein>
    <recommendedName>
        <fullName evidence="8">Abasic site processing protein</fullName>
        <ecNumber evidence="8">3.4.-.-</ecNumber>
    </recommendedName>
</protein>
<dbReference type="GO" id="GO:0016829">
    <property type="term" value="F:lyase activity"/>
    <property type="evidence" value="ECO:0007669"/>
    <property type="project" value="UniProtKB-KW"/>
</dbReference>
<organism evidence="10 11">
    <name type="scientific">Candidatus Afipia apatlaquensis</name>
    <dbReference type="NCBI Taxonomy" id="2712852"/>
    <lineage>
        <taxon>Bacteria</taxon>
        <taxon>Pseudomonadati</taxon>
        <taxon>Pseudomonadota</taxon>
        <taxon>Alphaproteobacteria</taxon>
        <taxon>Hyphomicrobiales</taxon>
        <taxon>Nitrobacteraceae</taxon>
        <taxon>Afipia</taxon>
    </lineage>
</organism>
<name>A0A7C9VGV3_9BRAD</name>
<evidence type="ECO:0000256" key="3">
    <source>
        <dbReference type="ARBA" id="ARBA00022763"/>
    </source>
</evidence>
<gene>
    <name evidence="10" type="ORF">G4V63_22885</name>
</gene>
<feature type="region of interest" description="Disordered" evidence="9">
    <location>
        <begin position="230"/>
        <end position="258"/>
    </location>
</feature>
<dbReference type="EC" id="3.4.-.-" evidence="8"/>
<evidence type="ECO:0000256" key="9">
    <source>
        <dbReference type="SAM" id="MobiDB-lite"/>
    </source>
</evidence>
<dbReference type="EMBL" id="JAAMRR010001164">
    <property type="protein sequence ID" value="NGX97948.1"/>
    <property type="molecule type" value="Genomic_DNA"/>
</dbReference>
<keyword evidence="7" id="KW-0456">Lyase</keyword>
<sequence length="258" mass="28965">MCGRYLITSSPEALRRLFGYGEQPNFPPRYNVAPTQPVPVVTLENGVRQFRLMRWGFLPSWVKDPRKFALVINARAETVLEKPSFRNAIRRRRCILPADGYYEWKTSPTRKRPHLIRRRDGAPIGFAGVAETWMGPNGEEVDTVAIVTAPAAPEMAALHDRVPVTIEPRDFDRWLDGGEIDLEPALELLVAPRAGTFVWHEVSTAVNRVDNDSADLILPCSEEDIAIAEAASRKQPKEPQRKIKVSAPEEDNGQGSLF</sequence>
<keyword evidence="6" id="KW-0238">DNA-binding</keyword>
<evidence type="ECO:0000313" key="11">
    <source>
        <dbReference type="Proteomes" id="UP000480266"/>
    </source>
</evidence>
<keyword evidence="5" id="KW-0190">Covalent protein-DNA linkage</keyword>
<keyword evidence="11" id="KW-1185">Reference proteome</keyword>
<evidence type="ECO:0000256" key="8">
    <source>
        <dbReference type="RuleBase" id="RU364100"/>
    </source>
</evidence>
<dbReference type="InterPro" id="IPR003738">
    <property type="entry name" value="SRAP"/>
</dbReference>
<dbReference type="SUPFAM" id="SSF143081">
    <property type="entry name" value="BB1717-like"/>
    <property type="match status" value="1"/>
</dbReference>
<dbReference type="PANTHER" id="PTHR13604:SF0">
    <property type="entry name" value="ABASIC SITE PROCESSING PROTEIN HMCES"/>
    <property type="match status" value="1"/>
</dbReference>
<reference evidence="10" key="1">
    <citation type="submission" date="2020-02" db="EMBL/GenBank/DDBJ databases">
        <title>Draft genome sequence of Candidatus Afipia apatlaquensis IBT-C3, a potential strain for decolorization of textile dyes.</title>
        <authorList>
            <person name="Sanchez-Reyes A."/>
            <person name="Breton-Deval L."/>
            <person name="Mangelson H."/>
            <person name="Sanchez-Flores A."/>
        </authorList>
    </citation>
    <scope>NUCLEOTIDE SEQUENCE [LARGE SCALE GENOMIC DNA]</scope>
    <source>
        <strain evidence="10">IBT-C3</strain>
    </source>
</reference>
<dbReference type="GO" id="GO:0003697">
    <property type="term" value="F:single-stranded DNA binding"/>
    <property type="evidence" value="ECO:0007669"/>
    <property type="project" value="InterPro"/>
</dbReference>
<dbReference type="Pfam" id="PF02586">
    <property type="entry name" value="SRAP"/>
    <property type="match status" value="1"/>
</dbReference>
<evidence type="ECO:0000256" key="2">
    <source>
        <dbReference type="ARBA" id="ARBA00022670"/>
    </source>
</evidence>
<keyword evidence="2 8" id="KW-0645">Protease</keyword>
<comment type="similarity">
    <text evidence="1 8">Belongs to the SOS response-associated peptidase family.</text>
</comment>
<dbReference type="AlphaFoldDB" id="A0A7C9VGV3"/>
<comment type="caution">
    <text evidence="10">The sequence shown here is derived from an EMBL/GenBank/DDBJ whole genome shotgun (WGS) entry which is preliminary data.</text>
</comment>
<evidence type="ECO:0000256" key="5">
    <source>
        <dbReference type="ARBA" id="ARBA00023124"/>
    </source>
</evidence>
<evidence type="ECO:0000256" key="1">
    <source>
        <dbReference type="ARBA" id="ARBA00008136"/>
    </source>
</evidence>
<dbReference type="Gene3D" id="3.90.1680.10">
    <property type="entry name" value="SOS response associated peptidase-like"/>
    <property type="match status" value="1"/>
</dbReference>
<dbReference type="GO" id="GO:0106300">
    <property type="term" value="P:protein-DNA covalent cross-linking repair"/>
    <property type="evidence" value="ECO:0007669"/>
    <property type="project" value="InterPro"/>
</dbReference>
<keyword evidence="4 8" id="KW-0378">Hydrolase</keyword>
<dbReference type="GO" id="GO:0008233">
    <property type="term" value="F:peptidase activity"/>
    <property type="evidence" value="ECO:0007669"/>
    <property type="project" value="UniProtKB-KW"/>
</dbReference>
<evidence type="ECO:0000256" key="6">
    <source>
        <dbReference type="ARBA" id="ARBA00023125"/>
    </source>
</evidence>
<dbReference type="Proteomes" id="UP000480266">
    <property type="component" value="Unassembled WGS sequence"/>
</dbReference>
<dbReference type="InterPro" id="IPR036590">
    <property type="entry name" value="SRAP-like"/>
</dbReference>
<evidence type="ECO:0000256" key="7">
    <source>
        <dbReference type="ARBA" id="ARBA00023239"/>
    </source>
</evidence>
<dbReference type="PANTHER" id="PTHR13604">
    <property type="entry name" value="DC12-RELATED"/>
    <property type="match status" value="1"/>
</dbReference>
<proteinExistence type="inferred from homology"/>
<accession>A0A7C9VGV3</accession>